<sequence>MKSPRLGVLGGSSDRAHPVLGIAAPDRLRASDAGAYRTDALPHARLVLAVIANDKRAT</sequence>
<evidence type="ECO:0000313" key="1">
    <source>
        <dbReference type="EMBL" id="KZV94514.1"/>
    </source>
</evidence>
<dbReference type="InParanoid" id="A0A165J978"/>
<organism evidence="1 2">
    <name type="scientific">Exidia glandulosa HHB12029</name>
    <dbReference type="NCBI Taxonomy" id="1314781"/>
    <lineage>
        <taxon>Eukaryota</taxon>
        <taxon>Fungi</taxon>
        <taxon>Dikarya</taxon>
        <taxon>Basidiomycota</taxon>
        <taxon>Agaricomycotina</taxon>
        <taxon>Agaricomycetes</taxon>
        <taxon>Auriculariales</taxon>
        <taxon>Exidiaceae</taxon>
        <taxon>Exidia</taxon>
    </lineage>
</organism>
<dbReference type="AlphaFoldDB" id="A0A165J978"/>
<gene>
    <name evidence="1" type="ORF">EXIGLDRAFT_736887</name>
</gene>
<keyword evidence="2" id="KW-1185">Reference proteome</keyword>
<reference evidence="1 2" key="1">
    <citation type="journal article" date="2016" name="Mol. Biol. Evol.">
        <title>Comparative Genomics of Early-Diverging Mushroom-Forming Fungi Provides Insights into the Origins of Lignocellulose Decay Capabilities.</title>
        <authorList>
            <person name="Nagy L.G."/>
            <person name="Riley R."/>
            <person name="Tritt A."/>
            <person name="Adam C."/>
            <person name="Daum C."/>
            <person name="Floudas D."/>
            <person name="Sun H."/>
            <person name="Yadav J.S."/>
            <person name="Pangilinan J."/>
            <person name="Larsson K.H."/>
            <person name="Matsuura K."/>
            <person name="Barry K."/>
            <person name="Labutti K."/>
            <person name="Kuo R."/>
            <person name="Ohm R.A."/>
            <person name="Bhattacharya S.S."/>
            <person name="Shirouzu T."/>
            <person name="Yoshinaga Y."/>
            <person name="Martin F.M."/>
            <person name="Grigoriev I.V."/>
            <person name="Hibbett D.S."/>
        </authorList>
    </citation>
    <scope>NUCLEOTIDE SEQUENCE [LARGE SCALE GENOMIC DNA]</scope>
    <source>
        <strain evidence="1 2">HHB12029</strain>
    </source>
</reference>
<protein>
    <submittedName>
        <fullName evidence="1">Uncharacterized protein</fullName>
    </submittedName>
</protein>
<name>A0A165J978_EXIGL</name>
<evidence type="ECO:0000313" key="2">
    <source>
        <dbReference type="Proteomes" id="UP000077266"/>
    </source>
</evidence>
<accession>A0A165J978</accession>
<proteinExistence type="predicted"/>
<dbReference type="EMBL" id="KV425971">
    <property type="protein sequence ID" value="KZV94514.1"/>
    <property type="molecule type" value="Genomic_DNA"/>
</dbReference>
<dbReference type="Proteomes" id="UP000077266">
    <property type="component" value="Unassembled WGS sequence"/>
</dbReference>